<evidence type="ECO:0000313" key="2">
    <source>
        <dbReference type="EMBL" id="AWI09749.1"/>
    </source>
</evidence>
<dbReference type="KEGG" id="elut:CKA38_11260"/>
<protein>
    <submittedName>
        <fullName evidence="2">Uncharacterized protein</fullName>
    </submittedName>
</protein>
<feature type="region of interest" description="Disordered" evidence="1">
    <location>
        <begin position="1"/>
        <end position="63"/>
    </location>
</feature>
<evidence type="ECO:0000313" key="3">
    <source>
        <dbReference type="Proteomes" id="UP000244896"/>
    </source>
</evidence>
<accession>A0A2U8E4A9</accession>
<feature type="compositionally biased region" description="Low complexity" evidence="1">
    <location>
        <begin position="43"/>
        <end position="57"/>
    </location>
</feature>
<reference evidence="2 3" key="1">
    <citation type="journal article" date="2018" name="Syst. Appl. Microbiol.">
        <title>Ereboglobus luteus gen. nov. sp. nov. from cockroach guts, and new insights into the oxygen relationship of the genera Opitutus and Didymococcus (Verrucomicrobia: Opitutaceae).</title>
        <authorList>
            <person name="Tegtmeier D."/>
            <person name="Belitz A."/>
            <person name="Radek R."/>
            <person name="Heimerl T."/>
            <person name="Brune A."/>
        </authorList>
    </citation>
    <scope>NUCLEOTIDE SEQUENCE [LARGE SCALE GENOMIC DNA]</scope>
    <source>
        <strain evidence="2 3">Ho45</strain>
    </source>
</reference>
<evidence type="ECO:0000256" key="1">
    <source>
        <dbReference type="SAM" id="MobiDB-lite"/>
    </source>
</evidence>
<keyword evidence="3" id="KW-1185">Reference proteome</keyword>
<dbReference type="EMBL" id="CP023004">
    <property type="protein sequence ID" value="AWI09749.1"/>
    <property type="molecule type" value="Genomic_DNA"/>
</dbReference>
<dbReference type="Proteomes" id="UP000244896">
    <property type="component" value="Chromosome"/>
</dbReference>
<dbReference type="AlphaFoldDB" id="A0A2U8E4A9"/>
<sequence>MQQIGGSDGKDQKPIDSRLIIPMQQLDQVRDKDAPAILFQRMQAAQDGGQQQQSAQQPKGKNW</sequence>
<dbReference type="RefSeq" id="WP_108825563.1">
    <property type="nucleotide sequence ID" value="NZ_CP023004.1"/>
</dbReference>
<name>A0A2U8E4A9_9BACT</name>
<organism evidence="2 3">
    <name type="scientific">Ereboglobus luteus</name>
    <dbReference type="NCBI Taxonomy" id="1796921"/>
    <lineage>
        <taxon>Bacteria</taxon>
        <taxon>Pseudomonadati</taxon>
        <taxon>Verrucomicrobiota</taxon>
        <taxon>Opitutia</taxon>
        <taxon>Opitutales</taxon>
        <taxon>Opitutaceae</taxon>
        <taxon>Ereboglobus</taxon>
    </lineage>
</organism>
<proteinExistence type="predicted"/>
<gene>
    <name evidence="2" type="ORF">CKA38_11260</name>
</gene>